<dbReference type="AlphaFoldDB" id="A0AAD8HIL1"/>
<evidence type="ECO:0000313" key="1">
    <source>
        <dbReference type="EMBL" id="KAK1368000.1"/>
    </source>
</evidence>
<proteinExistence type="predicted"/>
<sequence>MEKIGSKMLVVKIEMLLCFTAYRLNHQLSKLEKILLLDFNVCLKNMEGLTNLIGHADGVKKLHISINENTSGNIDSDFERVLEHFSGFTGTLYEMSHIMFMLAHFPRLRHLEVTPIKEMDEAQSGAYADLISDFPMLSASVEIVMGSEEHFICKNIEA</sequence>
<dbReference type="EMBL" id="JAUIZM010000008">
    <property type="protein sequence ID" value="KAK1368000.1"/>
    <property type="molecule type" value="Genomic_DNA"/>
</dbReference>
<protein>
    <recommendedName>
        <fullName evidence="3">FBD domain-containing protein</fullName>
    </recommendedName>
</protein>
<reference evidence="1" key="1">
    <citation type="submission" date="2023-02" db="EMBL/GenBank/DDBJ databases">
        <title>Genome of toxic invasive species Heracleum sosnowskyi carries increased number of genes despite the absence of recent whole-genome duplications.</title>
        <authorList>
            <person name="Schelkunov M."/>
            <person name="Shtratnikova V."/>
            <person name="Makarenko M."/>
            <person name="Klepikova A."/>
            <person name="Omelchenko D."/>
            <person name="Novikova G."/>
            <person name="Obukhova E."/>
            <person name="Bogdanov V."/>
            <person name="Penin A."/>
            <person name="Logacheva M."/>
        </authorList>
    </citation>
    <scope>NUCLEOTIDE SEQUENCE</scope>
    <source>
        <strain evidence="1">Hsosn_3</strain>
        <tissue evidence="1">Leaf</tissue>
    </source>
</reference>
<keyword evidence="2" id="KW-1185">Reference proteome</keyword>
<organism evidence="1 2">
    <name type="scientific">Heracleum sosnowskyi</name>
    <dbReference type="NCBI Taxonomy" id="360622"/>
    <lineage>
        <taxon>Eukaryota</taxon>
        <taxon>Viridiplantae</taxon>
        <taxon>Streptophyta</taxon>
        <taxon>Embryophyta</taxon>
        <taxon>Tracheophyta</taxon>
        <taxon>Spermatophyta</taxon>
        <taxon>Magnoliopsida</taxon>
        <taxon>eudicotyledons</taxon>
        <taxon>Gunneridae</taxon>
        <taxon>Pentapetalae</taxon>
        <taxon>asterids</taxon>
        <taxon>campanulids</taxon>
        <taxon>Apiales</taxon>
        <taxon>Apiaceae</taxon>
        <taxon>Apioideae</taxon>
        <taxon>apioid superclade</taxon>
        <taxon>Tordylieae</taxon>
        <taxon>Tordyliinae</taxon>
        <taxon>Heracleum</taxon>
    </lineage>
</organism>
<gene>
    <name evidence="1" type="ORF">POM88_034092</name>
</gene>
<reference evidence="1" key="2">
    <citation type="submission" date="2023-05" db="EMBL/GenBank/DDBJ databases">
        <authorList>
            <person name="Schelkunov M.I."/>
        </authorList>
    </citation>
    <scope>NUCLEOTIDE SEQUENCE</scope>
    <source>
        <strain evidence="1">Hsosn_3</strain>
        <tissue evidence="1">Leaf</tissue>
    </source>
</reference>
<evidence type="ECO:0008006" key="3">
    <source>
        <dbReference type="Google" id="ProtNLM"/>
    </source>
</evidence>
<accession>A0AAD8HIL1</accession>
<dbReference type="Proteomes" id="UP001237642">
    <property type="component" value="Unassembled WGS sequence"/>
</dbReference>
<name>A0AAD8HIL1_9APIA</name>
<comment type="caution">
    <text evidence="1">The sequence shown here is derived from an EMBL/GenBank/DDBJ whole genome shotgun (WGS) entry which is preliminary data.</text>
</comment>
<evidence type="ECO:0000313" key="2">
    <source>
        <dbReference type="Proteomes" id="UP001237642"/>
    </source>
</evidence>